<feature type="non-terminal residue" evidence="1">
    <location>
        <position position="1"/>
    </location>
</feature>
<dbReference type="EMBL" id="JAHRIM010073773">
    <property type="protein sequence ID" value="MEQ2273978.1"/>
    <property type="molecule type" value="Genomic_DNA"/>
</dbReference>
<keyword evidence="2" id="KW-1185">Reference proteome</keyword>
<sequence length="83" mass="9325">EQRIHALQARVGVSEQALAALEQTATEQMEGLTQQSSQTLDRVQRQLGQACSQLEQLHCFIKVQQSPPVRCGAFHLCFIMILF</sequence>
<reference evidence="1 2" key="1">
    <citation type="submission" date="2021-06" db="EMBL/GenBank/DDBJ databases">
        <authorList>
            <person name="Palmer J.M."/>
        </authorList>
    </citation>
    <scope>NUCLEOTIDE SEQUENCE [LARGE SCALE GENOMIC DNA]</scope>
    <source>
        <strain evidence="1 2">XR_2019</strain>
        <tissue evidence="1">Muscle</tissue>
    </source>
</reference>
<dbReference type="PANTHER" id="PTHR18957:SF0">
    <property type="entry name" value="CENTLEIN"/>
    <property type="match status" value="1"/>
</dbReference>
<evidence type="ECO:0000313" key="1">
    <source>
        <dbReference type="EMBL" id="MEQ2273978.1"/>
    </source>
</evidence>
<protein>
    <submittedName>
        <fullName evidence="1">Uncharacterized protein</fullName>
    </submittedName>
</protein>
<comment type="caution">
    <text evidence="1">The sequence shown here is derived from an EMBL/GenBank/DDBJ whole genome shotgun (WGS) entry which is preliminary data.</text>
</comment>
<evidence type="ECO:0000313" key="2">
    <source>
        <dbReference type="Proteomes" id="UP001444071"/>
    </source>
</evidence>
<accession>A0ABV0WWG0</accession>
<dbReference type="PANTHER" id="PTHR18957">
    <property type="entry name" value="CENTLEIN"/>
    <property type="match status" value="1"/>
</dbReference>
<dbReference type="InterPro" id="IPR038810">
    <property type="entry name" value="CNTLN"/>
</dbReference>
<organism evidence="1 2">
    <name type="scientific">Xenotaenia resolanae</name>
    <dbReference type="NCBI Taxonomy" id="208358"/>
    <lineage>
        <taxon>Eukaryota</taxon>
        <taxon>Metazoa</taxon>
        <taxon>Chordata</taxon>
        <taxon>Craniata</taxon>
        <taxon>Vertebrata</taxon>
        <taxon>Euteleostomi</taxon>
        <taxon>Actinopterygii</taxon>
        <taxon>Neopterygii</taxon>
        <taxon>Teleostei</taxon>
        <taxon>Neoteleostei</taxon>
        <taxon>Acanthomorphata</taxon>
        <taxon>Ovalentaria</taxon>
        <taxon>Atherinomorphae</taxon>
        <taxon>Cyprinodontiformes</taxon>
        <taxon>Goodeidae</taxon>
        <taxon>Xenotaenia</taxon>
    </lineage>
</organism>
<name>A0ABV0WWG0_9TELE</name>
<dbReference type="Proteomes" id="UP001444071">
    <property type="component" value="Unassembled WGS sequence"/>
</dbReference>
<gene>
    <name evidence="1" type="ORF">XENORESO_011976</name>
</gene>
<proteinExistence type="predicted"/>